<name>A0A561VGG4_ACTTI</name>
<protein>
    <submittedName>
        <fullName evidence="1">Uncharacterized protein</fullName>
    </submittedName>
</protein>
<reference evidence="1 2" key="1">
    <citation type="submission" date="2019-06" db="EMBL/GenBank/DDBJ databases">
        <title>Sequencing the genomes of 1000 actinobacteria strains.</title>
        <authorList>
            <person name="Klenk H.-P."/>
        </authorList>
    </citation>
    <scope>NUCLEOTIDE SEQUENCE [LARGE SCALE GENOMIC DNA]</scope>
    <source>
        <strain evidence="1 2">DSM 43866</strain>
    </source>
</reference>
<evidence type="ECO:0000313" key="1">
    <source>
        <dbReference type="EMBL" id="TWG10710.1"/>
    </source>
</evidence>
<accession>A0A561VGG4</accession>
<keyword evidence="2" id="KW-1185">Reference proteome</keyword>
<dbReference type="AlphaFoldDB" id="A0A561VGG4"/>
<comment type="caution">
    <text evidence="1">The sequence shown here is derived from an EMBL/GenBank/DDBJ whole genome shotgun (WGS) entry which is preliminary data.</text>
</comment>
<dbReference type="Proteomes" id="UP000320239">
    <property type="component" value="Unassembled WGS sequence"/>
</dbReference>
<sequence>MCLRGLLAGVPVWLVTAANPQVGRWLSQDEFPSNRTNRIRRELRLEPPTPPGLFDLPPA</sequence>
<dbReference type="EMBL" id="VIWY01000007">
    <property type="protein sequence ID" value="TWG10710.1"/>
    <property type="molecule type" value="Genomic_DNA"/>
</dbReference>
<proteinExistence type="predicted"/>
<organism evidence="1 2">
    <name type="scientific">Actinoplanes teichomyceticus</name>
    <dbReference type="NCBI Taxonomy" id="1867"/>
    <lineage>
        <taxon>Bacteria</taxon>
        <taxon>Bacillati</taxon>
        <taxon>Actinomycetota</taxon>
        <taxon>Actinomycetes</taxon>
        <taxon>Micromonosporales</taxon>
        <taxon>Micromonosporaceae</taxon>
        <taxon>Actinoplanes</taxon>
    </lineage>
</organism>
<evidence type="ECO:0000313" key="2">
    <source>
        <dbReference type="Proteomes" id="UP000320239"/>
    </source>
</evidence>
<gene>
    <name evidence="1" type="ORF">FHX34_107206</name>
</gene>